<name>A0ABV6T9M1_9ACTN</name>
<dbReference type="SUPFAM" id="SSF56801">
    <property type="entry name" value="Acetyl-CoA synthetase-like"/>
    <property type="match status" value="1"/>
</dbReference>
<dbReference type="PANTHER" id="PTHR43272">
    <property type="entry name" value="LONG-CHAIN-FATTY-ACID--COA LIGASE"/>
    <property type="match status" value="1"/>
</dbReference>
<organism evidence="4 5">
    <name type="scientific">Streptomyces noboritoensis</name>
    <dbReference type="NCBI Taxonomy" id="67337"/>
    <lineage>
        <taxon>Bacteria</taxon>
        <taxon>Bacillati</taxon>
        <taxon>Actinomycetota</taxon>
        <taxon>Actinomycetes</taxon>
        <taxon>Kitasatosporales</taxon>
        <taxon>Streptomycetaceae</taxon>
        <taxon>Streptomyces</taxon>
    </lineage>
</organism>
<keyword evidence="1" id="KW-0547">Nucleotide-binding</keyword>
<proteinExistence type="predicted"/>
<evidence type="ECO:0000313" key="4">
    <source>
        <dbReference type="EMBL" id="MFC0842482.1"/>
    </source>
</evidence>
<dbReference type="Pfam" id="PF00501">
    <property type="entry name" value="AMP-binding"/>
    <property type="match status" value="1"/>
</dbReference>
<keyword evidence="2" id="KW-0067">ATP-binding</keyword>
<dbReference type="RefSeq" id="WP_394316331.1">
    <property type="nucleotide sequence ID" value="NZ_JBHMQV010000001.1"/>
</dbReference>
<dbReference type="PANTHER" id="PTHR43272:SF33">
    <property type="entry name" value="AMP-BINDING DOMAIN-CONTAINING PROTEIN-RELATED"/>
    <property type="match status" value="1"/>
</dbReference>
<comment type="caution">
    <text evidence="4">The sequence shown here is derived from an EMBL/GenBank/DDBJ whole genome shotgun (WGS) entry which is preliminary data.</text>
</comment>
<evidence type="ECO:0000259" key="3">
    <source>
        <dbReference type="Pfam" id="PF00501"/>
    </source>
</evidence>
<evidence type="ECO:0000313" key="5">
    <source>
        <dbReference type="Proteomes" id="UP001589887"/>
    </source>
</evidence>
<dbReference type="EMBL" id="JBHMQV010000001">
    <property type="protein sequence ID" value="MFC0842482.1"/>
    <property type="molecule type" value="Genomic_DNA"/>
</dbReference>
<evidence type="ECO:0000256" key="2">
    <source>
        <dbReference type="ARBA" id="ARBA00022840"/>
    </source>
</evidence>
<feature type="domain" description="AMP-dependent synthetase/ligase" evidence="3">
    <location>
        <begin position="17"/>
        <end position="430"/>
    </location>
</feature>
<accession>A0ABV6T9M1</accession>
<dbReference type="Pfam" id="PF23562">
    <property type="entry name" value="AMP-binding_C_3"/>
    <property type="match status" value="1"/>
</dbReference>
<dbReference type="InterPro" id="IPR000873">
    <property type="entry name" value="AMP-dep_synth/lig_dom"/>
</dbReference>
<dbReference type="CDD" id="cd05907">
    <property type="entry name" value="VL_LC_FACS_like"/>
    <property type="match status" value="1"/>
</dbReference>
<protein>
    <submittedName>
        <fullName evidence="4">AMP-dependent synthetase/ligase</fullName>
    </submittedName>
</protein>
<dbReference type="Proteomes" id="UP001589887">
    <property type="component" value="Unassembled WGS sequence"/>
</dbReference>
<sequence length="600" mass="64567">MQAPTTPLTLADLAPRGAEQWPQAPALRWRTPEGTPRHLTFAEAHEATDEIARGLLALGLAPGDRVAIQSTLRPEWTLTLLAAASCGLVLVSLLPTTVPEEIVHVVNDCDAKAVICEDGEQLAKVRAVLPELPGLRHIIVIDEEPGTTAPPTTLAELRATGTRAVPAAALARRRAAVTPDDLLVIIYTSGTTGPKKGCALSHGNYVAILRAHPSPPRPAPDEPHASHGTVFVVTGPHTIALLMQLLSWWGGYTFTSFQGSSPDAMPAELRAAAPAIVPLVPLALEMIYRSVLASRSDSERAELVAAARQGLRVRRMHAAGESVPPHLQEWYDQAERTLFAEVRERFGGNLRRATVSGAPVSPDILAFFVGCGLPLVECYGMTETAAAATSNSPGDNRLGTVGKPLPGVEIAISDEGEILIKGDHVFHGYWGYDEGEFGAVRDGWLYTGDLGELDEDGYLHLTGRKKELIQLSNGMAVTPHPLERELRAHPLVSQVVLYGEAKPHLVALLTLDARRAAQWAAERGLPADPATLATHPLLLEEIGGALDAANATLQEYFRAKAFHVLDRDLSMATGELTISMKVARPVVHARFRELYEALYE</sequence>
<reference evidence="4 5" key="1">
    <citation type="submission" date="2024-09" db="EMBL/GenBank/DDBJ databases">
        <authorList>
            <person name="Sun Q."/>
            <person name="Mori K."/>
        </authorList>
    </citation>
    <scope>NUCLEOTIDE SEQUENCE [LARGE SCALE GENOMIC DNA]</scope>
    <source>
        <strain evidence="4 5">JCM 4557</strain>
    </source>
</reference>
<keyword evidence="5" id="KW-1185">Reference proteome</keyword>
<dbReference type="InterPro" id="IPR042099">
    <property type="entry name" value="ANL_N_sf"/>
</dbReference>
<evidence type="ECO:0000256" key="1">
    <source>
        <dbReference type="ARBA" id="ARBA00022741"/>
    </source>
</evidence>
<dbReference type="Gene3D" id="3.40.50.12780">
    <property type="entry name" value="N-terminal domain of ligase-like"/>
    <property type="match status" value="2"/>
</dbReference>
<gene>
    <name evidence="4" type="ORF">ACFH04_01855</name>
</gene>